<sequence>MASNTPLQDMAENFFLCSVCLDQFKEPKLLPCLHRYCSDCLKTIIQASHGETMKCPMCKQECTIPDTGVEGFKTDFHTKSMLEYIQLQKSFEKKDLKKCISCSEMKTATAYCFKCKHFLCDQCSQFHMSNPMFIDHQPHILNLGTMEAKSLTLEKLAALTEDPRCHIHLKQQAQLCCSTCGNIPVCVTCTYSNHKGHDLHDVADFAKKERQSLEMKLLELNKYRSQLYELPNKVNLVLRKLTENVSKQTENLKMQYHQEESRIKGRIDKSTKERETGAKDIEKRRSNEKKQIDIKRDEDLKKINQKYDHIVETADRKFEKELNELQHTFDQLESELLSKTESCRGIFKNLEASKELLTTQNENKLKEILHYCELLIKRYESCSATTSSILASNDEWTGAQCIPDIRSACESLIQEMKREFPELQSLSDFVISDITKVTVDKVTIIEEEVSVVDVEGVVAKRWWISGMTDTGDGRIVTIGSTPYTVFSYVAPSPCIAIFNSKGKFIQESQIPPAGLESVRYCCTLSKFKVVIVNSDEIGIYDVRDGSYYKRSISKVTTNRRSSRRHVSCVATDAINQSIIVGTCSKYVYVFDHQLSYKYTTTLPNMCGTSTDITAHRGNLLVTDYYNRKRAFSIKMENRLYKKVYEFTKPNLDDGDWGPFGVCTDKLGFIYISWKAFISGEARCILVQYSQDGRQQLTTRSIDNQGRIQGGRPGPGPPFWKSVAFFFFMWGYFKFLIGNLVKEKHNIYPVALP</sequence>
<name>A0A2G8L3V7_STIJA</name>
<feature type="region of interest" description="Disordered" evidence="5">
    <location>
        <begin position="257"/>
        <end position="289"/>
    </location>
</feature>
<dbReference type="PROSITE" id="PS50089">
    <property type="entry name" value="ZF_RING_2"/>
    <property type="match status" value="1"/>
</dbReference>
<evidence type="ECO:0000256" key="3">
    <source>
        <dbReference type="ARBA" id="ARBA00022833"/>
    </source>
</evidence>
<dbReference type="EMBL" id="MRZV01000230">
    <property type="protein sequence ID" value="PIK54918.1"/>
    <property type="molecule type" value="Genomic_DNA"/>
</dbReference>
<dbReference type="InterPro" id="IPR018957">
    <property type="entry name" value="Znf_C3HC4_RING-type"/>
</dbReference>
<dbReference type="InterPro" id="IPR011042">
    <property type="entry name" value="6-blade_b-propeller_TolB-like"/>
</dbReference>
<keyword evidence="3" id="KW-0862">Zinc</keyword>
<dbReference type="PROSITE" id="PS50119">
    <property type="entry name" value="ZF_BBOX"/>
    <property type="match status" value="1"/>
</dbReference>
<dbReference type="GO" id="GO:0008270">
    <property type="term" value="F:zinc ion binding"/>
    <property type="evidence" value="ECO:0007669"/>
    <property type="project" value="UniProtKB-KW"/>
</dbReference>
<feature type="domain" description="RING-type" evidence="6">
    <location>
        <begin position="17"/>
        <end position="59"/>
    </location>
</feature>
<keyword evidence="2 4" id="KW-0863">Zinc-finger</keyword>
<gene>
    <name evidence="8" type="ORF">BSL78_08201</name>
</gene>
<evidence type="ECO:0000259" key="6">
    <source>
        <dbReference type="PROSITE" id="PS50089"/>
    </source>
</evidence>
<evidence type="ECO:0000256" key="2">
    <source>
        <dbReference type="ARBA" id="ARBA00022771"/>
    </source>
</evidence>
<dbReference type="InterPro" id="IPR013083">
    <property type="entry name" value="Znf_RING/FYVE/PHD"/>
</dbReference>
<dbReference type="Pfam" id="PF00097">
    <property type="entry name" value="zf-C3HC4"/>
    <property type="match status" value="1"/>
</dbReference>
<dbReference type="SMART" id="SM00184">
    <property type="entry name" value="RING"/>
    <property type="match status" value="2"/>
</dbReference>
<accession>A0A2G8L3V7</accession>
<dbReference type="InterPro" id="IPR001841">
    <property type="entry name" value="Znf_RING"/>
</dbReference>
<dbReference type="Gene3D" id="2.120.10.30">
    <property type="entry name" value="TolB, C-terminal domain"/>
    <property type="match status" value="1"/>
</dbReference>
<dbReference type="InterPro" id="IPR017907">
    <property type="entry name" value="Znf_RING_CS"/>
</dbReference>
<evidence type="ECO:0000313" key="9">
    <source>
        <dbReference type="Proteomes" id="UP000230750"/>
    </source>
</evidence>
<dbReference type="STRING" id="307972.A0A2G8L3V7"/>
<proteinExistence type="predicted"/>
<evidence type="ECO:0000313" key="8">
    <source>
        <dbReference type="EMBL" id="PIK54918.1"/>
    </source>
</evidence>
<comment type="caution">
    <text evidence="8">The sequence shown here is derived from an EMBL/GenBank/DDBJ whole genome shotgun (WGS) entry which is preliminary data.</text>
</comment>
<keyword evidence="1" id="KW-0479">Metal-binding</keyword>
<dbReference type="PANTHER" id="PTHR25462:SF296">
    <property type="entry name" value="MEIOTIC P26, ISOFORM F"/>
    <property type="match status" value="1"/>
</dbReference>
<dbReference type="InterPro" id="IPR000315">
    <property type="entry name" value="Znf_B-box"/>
</dbReference>
<organism evidence="8 9">
    <name type="scientific">Stichopus japonicus</name>
    <name type="common">Sea cucumber</name>
    <dbReference type="NCBI Taxonomy" id="307972"/>
    <lineage>
        <taxon>Eukaryota</taxon>
        <taxon>Metazoa</taxon>
        <taxon>Echinodermata</taxon>
        <taxon>Eleutherozoa</taxon>
        <taxon>Echinozoa</taxon>
        <taxon>Holothuroidea</taxon>
        <taxon>Aspidochirotacea</taxon>
        <taxon>Aspidochirotida</taxon>
        <taxon>Stichopodidae</taxon>
        <taxon>Apostichopus</taxon>
    </lineage>
</organism>
<dbReference type="InterPro" id="IPR047153">
    <property type="entry name" value="TRIM45/56/19-like"/>
</dbReference>
<evidence type="ECO:0000259" key="7">
    <source>
        <dbReference type="PROSITE" id="PS50119"/>
    </source>
</evidence>
<dbReference type="CDD" id="cd19757">
    <property type="entry name" value="Bbox1"/>
    <property type="match status" value="1"/>
</dbReference>
<evidence type="ECO:0000256" key="1">
    <source>
        <dbReference type="ARBA" id="ARBA00022723"/>
    </source>
</evidence>
<dbReference type="SUPFAM" id="SSF57845">
    <property type="entry name" value="B-box zinc-binding domain"/>
    <property type="match status" value="1"/>
</dbReference>
<dbReference type="SUPFAM" id="SSF57850">
    <property type="entry name" value="RING/U-box"/>
    <property type="match status" value="1"/>
</dbReference>
<dbReference type="Gene3D" id="3.30.40.10">
    <property type="entry name" value="Zinc/RING finger domain, C3HC4 (zinc finger)"/>
    <property type="match status" value="1"/>
</dbReference>
<dbReference type="AlphaFoldDB" id="A0A2G8L3V7"/>
<dbReference type="OrthoDB" id="252722at2759"/>
<dbReference type="CDD" id="cd16579">
    <property type="entry name" value="RING-HC_PML_C-V"/>
    <property type="match status" value="1"/>
</dbReference>
<keyword evidence="9" id="KW-1185">Reference proteome</keyword>
<evidence type="ECO:0000256" key="4">
    <source>
        <dbReference type="PROSITE-ProRule" id="PRU00024"/>
    </source>
</evidence>
<dbReference type="Gene3D" id="3.30.160.60">
    <property type="entry name" value="Classic Zinc Finger"/>
    <property type="match status" value="1"/>
</dbReference>
<evidence type="ECO:0000256" key="5">
    <source>
        <dbReference type="SAM" id="MobiDB-lite"/>
    </source>
</evidence>
<feature type="domain" description="B box-type" evidence="7">
    <location>
        <begin position="94"/>
        <end position="141"/>
    </location>
</feature>
<evidence type="ECO:0008006" key="10">
    <source>
        <dbReference type="Google" id="ProtNLM"/>
    </source>
</evidence>
<dbReference type="SUPFAM" id="SSF63829">
    <property type="entry name" value="Calcium-dependent phosphotriesterase"/>
    <property type="match status" value="1"/>
</dbReference>
<reference evidence="8 9" key="1">
    <citation type="journal article" date="2017" name="PLoS Biol.">
        <title>The sea cucumber genome provides insights into morphological evolution and visceral regeneration.</title>
        <authorList>
            <person name="Zhang X."/>
            <person name="Sun L."/>
            <person name="Yuan J."/>
            <person name="Sun Y."/>
            <person name="Gao Y."/>
            <person name="Zhang L."/>
            <person name="Li S."/>
            <person name="Dai H."/>
            <person name="Hamel J.F."/>
            <person name="Liu C."/>
            <person name="Yu Y."/>
            <person name="Liu S."/>
            <person name="Lin W."/>
            <person name="Guo K."/>
            <person name="Jin S."/>
            <person name="Xu P."/>
            <person name="Storey K.B."/>
            <person name="Huan P."/>
            <person name="Zhang T."/>
            <person name="Zhou Y."/>
            <person name="Zhang J."/>
            <person name="Lin C."/>
            <person name="Li X."/>
            <person name="Xing L."/>
            <person name="Huo D."/>
            <person name="Sun M."/>
            <person name="Wang L."/>
            <person name="Mercier A."/>
            <person name="Li F."/>
            <person name="Yang H."/>
            <person name="Xiang J."/>
        </authorList>
    </citation>
    <scope>NUCLEOTIDE SEQUENCE [LARGE SCALE GENOMIC DNA]</scope>
    <source>
        <strain evidence="8">Shaxun</strain>
        <tissue evidence="8">Muscle</tissue>
    </source>
</reference>
<dbReference type="PANTHER" id="PTHR25462">
    <property type="entry name" value="BONUS, ISOFORM C-RELATED"/>
    <property type="match status" value="1"/>
</dbReference>
<protein>
    <recommendedName>
        <fullName evidence="10">RING-type domain-containing protein</fullName>
    </recommendedName>
</protein>
<dbReference type="PROSITE" id="PS00518">
    <property type="entry name" value="ZF_RING_1"/>
    <property type="match status" value="1"/>
</dbReference>
<dbReference type="Proteomes" id="UP000230750">
    <property type="component" value="Unassembled WGS sequence"/>
</dbReference>